<sequence>MDNGLLAQIQKGKQLKKATTNDRSAPIANGPPAGGMARPPVPSFGNSSASAPTNTAPMATPPLAGLFANGMPSLRKAKGTAINTGRESSPATTNTSAAPVPRPPPTFNRPPVPQANSNTLPRSFTSRPFTARNTFTPPSNAPPPPPPPPPSAGNNNTPATGGPPPPPPPPPGAGGIPPSFKSSFVPSLPGRARSNSSPQRPVPPTPPRAVPAPPASPTRTQPMMAPPVRPSPMRPHAKTSLAVPPPLPPGRPRSASTNVTPAAPPPPPPQLSAAQTVGGGNIGNGAPPPPPPPPPPPSMATNSRVEIPRPPVGRASATPSIPAPSFRLPTPTAPNFQSNNNYSTPPPPPPPPPGPSNAYIPPAPAARLPSPPSIGIPPPPPPPSGVGIQRGAPGMATPPRSPLPPPPSRRVQSFKPSAPSTPRGIVSDNTSSPEPPLTQGRYTFRPSSALPQPRSCSHRHHVYPSGAIRGNGKFLNFPIKTNTCRQRNQEPQI</sequence>
<gene>
    <name evidence="3" type="ORF">J3Q64DRAFT_1827873</name>
</gene>
<dbReference type="Proteomes" id="UP001448207">
    <property type="component" value="Unassembled WGS sequence"/>
</dbReference>
<feature type="compositionally biased region" description="Pro residues" evidence="1">
    <location>
        <begin position="100"/>
        <end position="113"/>
    </location>
</feature>
<organism evidence="3 4">
    <name type="scientific">Phycomyces blakesleeanus</name>
    <dbReference type="NCBI Taxonomy" id="4837"/>
    <lineage>
        <taxon>Eukaryota</taxon>
        <taxon>Fungi</taxon>
        <taxon>Fungi incertae sedis</taxon>
        <taxon>Mucoromycota</taxon>
        <taxon>Mucoromycotina</taxon>
        <taxon>Mucoromycetes</taxon>
        <taxon>Mucorales</taxon>
        <taxon>Phycomycetaceae</taxon>
        <taxon>Phycomyces</taxon>
    </lineage>
</organism>
<feature type="compositionally biased region" description="Polar residues" evidence="1">
    <location>
        <begin position="81"/>
        <end position="93"/>
    </location>
</feature>
<feature type="region of interest" description="Disordered" evidence="1">
    <location>
        <begin position="1"/>
        <end position="459"/>
    </location>
</feature>
<name>A0ABR3BF76_PHYBL</name>
<comment type="caution">
    <text evidence="3">The sequence shown here is derived from an EMBL/GenBank/DDBJ whole genome shotgun (WGS) entry which is preliminary data.</text>
</comment>
<feature type="compositionally biased region" description="Pro residues" evidence="1">
    <location>
        <begin position="224"/>
        <end position="233"/>
    </location>
</feature>
<feature type="compositionally biased region" description="Polar residues" evidence="1">
    <location>
        <begin position="333"/>
        <end position="343"/>
    </location>
</feature>
<dbReference type="EMBL" id="JBCLYO010000001">
    <property type="protein sequence ID" value="KAL0096811.1"/>
    <property type="molecule type" value="Genomic_DNA"/>
</dbReference>
<feature type="compositionally biased region" description="Pro residues" evidence="1">
    <location>
        <begin position="399"/>
        <end position="408"/>
    </location>
</feature>
<evidence type="ECO:0000313" key="3">
    <source>
        <dbReference type="EMBL" id="KAL0096811.1"/>
    </source>
</evidence>
<feature type="compositionally biased region" description="Pro residues" evidence="1">
    <location>
        <begin position="161"/>
        <end position="172"/>
    </location>
</feature>
<feature type="compositionally biased region" description="Low complexity" evidence="1">
    <location>
        <begin position="46"/>
        <end position="62"/>
    </location>
</feature>
<feature type="compositionally biased region" description="Pro residues" evidence="1">
    <location>
        <begin position="200"/>
        <end position="216"/>
    </location>
</feature>
<feature type="compositionally biased region" description="Pro residues" evidence="1">
    <location>
        <begin position="139"/>
        <end position="151"/>
    </location>
</feature>
<keyword evidence="4" id="KW-1185">Reference proteome</keyword>
<evidence type="ECO:0000256" key="1">
    <source>
        <dbReference type="SAM" id="MobiDB-lite"/>
    </source>
</evidence>
<feature type="compositionally biased region" description="Pro residues" evidence="1">
    <location>
        <begin position="286"/>
        <end position="298"/>
    </location>
</feature>
<evidence type="ECO:0000259" key="2">
    <source>
        <dbReference type="PROSITE" id="PS51082"/>
    </source>
</evidence>
<protein>
    <recommendedName>
        <fullName evidence="2">WH2 domain-containing protein</fullName>
    </recommendedName>
</protein>
<dbReference type="PROSITE" id="PS51082">
    <property type="entry name" value="WH2"/>
    <property type="match status" value="1"/>
</dbReference>
<dbReference type="Pfam" id="PF02205">
    <property type="entry name" value="WH2"/>
    <property type="match status" value="1"/>
</dbReference>
<proteinExistence type="predicted"/>
<reference evidence="3 4" key="1">
    <citation type="submission" date="2024-04" db="EMBL/GenBank/DDBJ databases">
        <title>Symmetric and asymmetric DNA N6-adenine methylation regulates different biological responses in Mucorales.</title>
        <authorList>
            <consortium name="Lawrence Berkeley National Laboratory"/>
            <person name="Lax C."/>
            <person name="Mondo S.J."/>
            <person name="Osorio-Concepcion M."/>
            <person name="Muszewska A."/>
            <person name="Corrochano-Luque M."/>
            <person name="Gutierrez G."/>
            <person name="Riley R."/>
            <person name="Lipzen A."/>
            <person name="Guo J."/>
            <person name="Hundley H."/>
            <person name="Amirebrahimi M."/>
            <person name="Ng V."/>
            <person name="Lorenzo-Gutierrez D."/>
            <person name="Binder U."/>
            <person name="Yang J."/>
            <person name="Song Y."/>
            <person name="Canovas D."/>
            <person name="Navarro E."/>
            <person name="Freitag M."/>
            <person name="Gabaldon T."/>
            <person name="Grigoriev I.V."/>
            <person name="Corrochano L.M."/>
            <person name="Nicolas F.E."/>
            <person name="Garre V."/>
        </authorList>
    </citation>
    <scope>NUCLEOTIDE SEQUENCE [LARGE SCALE GENOMIC DNA]</scope>
    <source>
        <strain evidence="3 4">L51</strain>
    </source>
</reference>
<feature type="compositionally biased region" description="Polar residues" evidence="1">
    <location>
        <begin position="114"/>
        <end position="135"/>
    </location>
</feature>
<dbReference type="InterPro" id="IPR003124">
    <property type="entry name" value="WH2_dom"/>
</dbReference>
<accession>A0ABR3BF76</accession>
<feature type="domain" description="WH2" evidence="2">
    <location>
        <begin position="1"/>
        <end position="18"/>
    </location>
</feature>
<evidence type="ECO:0000313" key="4">
    <source>
        <dbReference type="Proteomes" id="UP001448207"/>
    </source>
</evidence>
<feature type="compositionally biased region" description="Pro residues" evidence="1">
    <location>
        <begin position="344"/>
        <end position="384"/>
    </location>
</feature>